<reference evidence="3" key="1">
    <citation type="submission" date="2017-09" db="EMBL/GenBank/DDBJ databases">
        <title>Depth-based differentiation of microbial function through sediment-hosted aquifers and enrichment of novel symbionts in the deep terrestrial subsurface.</title>
        <authorList>
            <person name="Probst A.J."/>
            <person name="Ladd B."/>
            <person name="Jarett J.K."/>
            <person name="Geller-Mcgrath D.E."/>
            <person name="Sieber C.M.K."/>
            <person name="Emerson J.B."/>
            <person name="Anantharaman K."/>
            <person name="Thomas B.C."/>
            <person name="Malmstrom R."/>
            <person name="Stieglmeier M."/>
            <person name="Klingl A."/>
            <person name="Woyke T."/>
            <person name="Ryan C.M."/>
            <person name="Banfield J.F."/>
        </authorList>
    </citation>
    <scope>NUCLEOTIDE SEQUENCE [LARGE SCALE GENOMIC DNA]</scope>
</reference>
<dbReference type="EMBL" id="PFNL01000191">
    <property type="protein sequence ID" value="PIZ44192.1"/>
    <property type="molecule type" value="Genomic_DNA"/>
</dbReference>
<evidence type="ECO:0000313" key="2">
    <source>
        <dbReference type="EMBL" id="PIZ44192.1"/>
    </source>
</evidence>
<dbReference type="Pfam" id="PF12728">
    <property type="entry name" value="HTH_17"/>
    <property type="match status" value="1"/>
</dbReference>
<comment type="caution">
    <text evidence="2">The sequence shown here is derived from an EMBL/GenBank/DDBJ whole genome shotgun (WGS) entry which is preliminary data.</text>
</comment>
<gene>
    <name evidence="2" type="ORF">COY32_06840</name>
</gene>
<dbReference type="InterPro" id="IPR009061">
    <property type="entry name" value="DNA-bd_dom_put_sf"/>
</dbReference>
<dbReference type="SUPFAM" id="SSF46955">
    <property type="entry name" value="Putative DNA-binding domain"/>
    <property type="match status" value="1"/>
</dbReference>
<evidence type="ECO:0000259" key="1">
    <source>
        <dbReference type="Pfam" id="PF12728"/>
    </source>
</evidence>
<feature type="domain" description="Helix-turn-helix" evidence="1">
    <location>
        <begin position="8"/>
        <end position="58"/>
    </location>
</feature>
<proteinExistence type="predicted"/>
<dbReference type="InterPro" id="IPR041657">
    <property type="entry name" value="HTH_17"/>
</dbReference>
<name>A0A2M7TER3_UNCKA</name>
<protein>
    <submittedName>
        <fullName evidence="2">DNA-binding protein</fullName>
    </submittedName>
</protein>
<accession>A0A2M7TER3</accession>
<dbReference type="Gene3D" id="1.10.1660.10">
    <property type="match status" value="1"/>
</dbReference>
<sequence>MNKDETLVKITEAAKMLNVHPNTLRKWDNKGILVAIRFGERKDRRYKVSDIEEYIARNKK</sequence>
<dbReference type="GO" id="GO:0003677">
    <property type="term" value="F:DNA binding"/>
    <property type="evidence" value="ECO:0007669"/>
    <property type="project" value="UniProtKB-KW"/>
</dbReference>
<keyword evidence="2" id="KW-0238">DNA-binding</keyword>
<evidence type="ECO:0000313" key="3">
    <source>
        <dbReference type="Proteomes" id="UP000228920"/>
    </source>
</evidence>
<dbReference type="Proteomes" id="UP000228920">
    <property type="component" value="Unassembled WGS sequence"/>
</dbReference>
<organism evidence="2 3">
    <name type="scientific">candidate division WWE3 bacterium CG_4_10_14_0_2_um_filter_41_14</name>
    <dbReference type="NCBI Taxonomy" id="1975072"/>
    <lineage>
        <taxon>Bacteria</taxon>
        <taxon>Katanobacteria</taxon>
    </lineage>
</organism>
<dbReference type="AlphaFoldDB" id="A0A2M7TER3"/>